<protein>
    <recommendedName>
        <fullName evidence="3">Fungal lipase-like domain-containing protein</fullName>
    </recommendedName>
</protein>
<dbReference type="Proteomes" id="UP000516404">
    <property type="component" value="Chromosome"/>
</dbReference>
<dbReference type="RefSeq" id="WP_190724833.1">
    <property type="nucleotide sequence ID" value="NZ_CP061539.1"/>
</dbReference>
<dbReference type="SUPFAM" id="SSF53474">
    <property type="entry name" value="alpha/beta-Hydrolases"/>
    <property type="match status" value="1"/>
</dbReference>
<dbReference type="EMBL" id="CP061539">
    <property type="protein sequence ID" value="QNV38070.1"/>
    <property type="molecule type" value="Genomic_DNA"/>
</dbReference>
<dbReference type="InterPro" id="IPR029058">
    <property type="entry name" value="AB_hydrolase_fold"/>
</dbReference>
<dbReference type="KEGG" id="rter:IDM49_01900"/>
<gene>
    <name evidence="1" type="ORF">IDM49_01900</name>
</gene>
<accession>A0A7H2BEH4</accession>
<proteinExistence type="predicted"/>
<dbReference type="AlphaFoldDB" id="A0A7H2BEH4"/>
<keyword evidence="2" id="KW-1185">Reference proteome</keyword>
<name>A0A7H2BEH4_9MICC</name>
<organism evidence="1 2">
    <name type="scientific">Rothia terrae</name>
    <dbReference type="NCBI Taxonomy" id="396015"/>
    <lineage>
        <taxon>Bacteria</taxon>
        <taxon>Bacillati</taxon>
        <taxon>Actinomycetota</taxon>
        <taxon>Actinomycetes</taxon>
        <taxon>Micrococcales</taxon>
        <taxon>Micrococcaceae</taxon>
        <taxon>Rothia</taxon>
    </lineage>
</organism>
<reference evidence="1 2" key="1">
    <citation type="submission" date="2020-09" db="EMBL/GenBank/DDBJ databases">
        <title>Investigation of environmental microbes.</title>
        <authorList>
            <person name="Ou Y."/>
            <person name="Kang Q."/>
        </authorList>
    </citation>
    <scope>NUCLEOTIDE SEQUENCE [LARGE SCALE GENOMIC DNA]</scope>
    <source>
        <strain evidence="1 2">KJZ-14</strain>
    </source>
</reference>
<evidence type="ECO:0000313" key="1">
    <source>
        <dbReference type="EMBL" id="QNV38070.1"/>
    </source>
</evidence>
<sequence length="668" mass="71419">MTLTSIRIVTEDLEQCSRSLGQVCSEYDNVIFSLVSIAARFAPLAAADSSGCGAQTLVDLGEIGTAIGADAAALTATARSVRFASDNYQRAEEAANHLLNSLFGHHLSTEETTYVLDRTLLSEQEYIKRHIGQYSYVGAYALYATSGHLSEAGHPEIAGIGYITAVAMFGFGYYLDTKLNGGAFANRRLKNNLETIFGHEVDDLTQTTDEILRQAGAYGTLDHAQAVDPSVLGKEYETDLNDPAVLARNLQLTSNAAENFDTFQAEHGAIEMYSSIGIQKVVDSATGETKVVVYLPGTDFGSAPVKGEVLGTEQTIQQTQMDTGTTYEDAFASTQLIEQALRQAGIDPGTSLMMVGHSQGAMAAFNAASSPFLSQKYKVQQVYGFGGPTGSMHRAPGTTYTEIRQVDDSVPILQGNSAEHENGTDDRMIYVDSIEETTFNPVEAHDMSQYIAAVENPDSSLVAGRMQDARPFLTGAAASSASSLTAGSTMPVHSTPESIRNRRVEVGLSVADQSVQYGADSAVNFHADEIKADAKEKMEGTSSAYANPHQEPAVSLDSGIEKLKDFQGKVDKTSGIVGEVSTGFDLITEDNDGLEDAAPETQQVLKAYNVQETLRFTGDKVSEEIADSLPKPRVDAGAPIAMNCDVPADSWWAAWNTPTRPPTPAPAS</sequence>
<dbReference type="GeneID" id="96622977"/>
<evidence type="ECO:0008006" key="3">
    <source>
        <dbReference type="Google" id="ProtNLM"/>
    </source>
</evidence>
<evidence type="ECO:0000313" key="2">
    <source>
        <dbReference type="Proteomes" id="UP000516404"/>
    </source>
</evidence>